<keyword evidence="3" id="KW-0378">Hydrolase</keyword>
<proteinExistence type="predicted"/>
<dbReference type="SFLD" id="SFLDG01129">
    <property type="entry name" value="C1.5:_HAD__Beta-PGM__Phosphata"/>
    <property type="match status" value="1"/>
</dbReference>
<sequence>MQKNIVFSKVKVLIWDFDGTFYKPMRILWQAIRQAEYETIRRYTGWPLTRAKVEFDKLHKITLPSATATVASLCHIPTSVAAVEMEKYFDRRLFLKYDQLLVKLFGGLRKYRHYILANGSVRGITQSLIKLGLNPKIFTEIITSETTGVTKPDDAGFKYILSQTGLTPSRHLMIGDRPEVDLVPARKLGLKSALVWSQTVDKSADLTLPAVYDLAGYL</sequence>
<dbReference type="Pfam" id="PF00702">
    <property type="entry name" value="Hydrolase"/>
    <property type="match status" value="1"/>
</dbReference>
<accession>A0A1F5Z887</accession>
<comment type="cofactor">
    <cofactor evidence="1">
        <name>Mg(2+)</name>
        <dbReference type="ChEBI" id="CHEBI:18420"/>
    </cofactor>
</comment>
<dbReference type="GO" id="GO:0016791">
    <property type="term" value="F:phosphatase activity"/>
    <property type="evidence" value="ECO:0007669"/>
    <property type="project" value="TreeGrafter"/>
</dbReference>
<evidence type="ECO:0000256" key="2">
    <source>
        <dbReference type="ARBA" id="ARBA00022723"/>
    </source>
</evidence>
<evidence type="ECO:0000256" key="3">
    <source>
        <dbReference type="ARBA" id="ARBA00022801"/>
    </source>
</evidence>
<dbReference type="PANTHER" id="PTHR46470">
    <property type="entry name" value="N-ACYLNEURAMINATE-9-PHOSPHATASE"/>
    <property type="match status" value="1"/>
</dbReference>
<evidence type="ECO:0000313" key="6">
    <source>
        <dbReference type="Proteomes" id="UP000176854"/>
    </source>
</evidence>
<dbReference type="GO" id="GO:0046872">
    <property type="term" value="F:metal ion binding"/>
    <property type="evidence" value="ECO:0007669"/>
    <property type="project" value="UniProtKB-KW"/>
</dbReference>
<dbReference type="Proteomes" id="UP000176854">
    <property type="component" value="Unassembled WGS sequence"/>
</dbReference>
<dbReference type="GO" id="GO:0044281">
    <property type="term" value="P:small molecule metabolic process"/>
    <property type="evidence" value="ECO:0007669"/>
    <property type="project" value="UniProtKB-ARBA"/>
</dbReference>
<protein>
    <recommendedName>
        <fullName evidence="7">HAD family hydrolase</fullName>
    </recommendedName>
</protein>
<dbReference type="Gene3D" id="3.40.50.1000">
    <property type="entry name" value="HAD superfamily/HAD-like"/>
    <property type="match status" value="1"/>
</dbReference>
<evidence type="ECO:0008006" key="7">
    <source>
        <dbReference type="Google" id="ProtNLM"/>
    </source>
</evidence>
<dbReference type="SFLD" id="SFLDS00003">
    <property type="entry name" value="Haloacid_Dehalogenase"/>
    <property type="match status" value="1"/>
</dbReference>
<name>A0A1F5Z887_9BACT</name>
<dbReference type="SUPFAM" id="SSF56784">
    <property type="entry name" value="HAD-like"/>
    <property type="match status" value="1"/>
</dbReference>
<dbReference type="STRING" id="1798373.A2154_00790"/>
<dbReference type="InterPro" id="IPR036412">
    <property type="entry name" value="HAD-like_sf"/>
</dbReference>
<evidence type="ECO:0000256" key="4">
    <source>
        <dbReference type="ARBA" id="ARBA00022842"/>
    </source>
</evidence>
<keyword evidence="2" id="KW-0479">Metal-binding</keyword>
<dbReference type="Gene3D" id="1.10.150.520">
    <property type="match status" value="1"/>
</dbReference>
<dbReference type="InterPro" id="IPR023214">
    <property type="entry name" value="HAD_sf"/>
</dbReference>
<gene>
    <name evidence="5" type="ORF">A2154_00790</name>
</gene>
<dbReference type="AlphaFoldDB" id="A0A1F5Z887"/>
<dbReference type="PANTHER" id="PTHR46470:SF2">
    <property type="entry name" value="GLYCERALDEHYDE 3-PHOSPHATE PHOSPHATASE"/>
    <property type="match status" value="1"/>
</dbReference>
<evidence type="ECO:0000313" key="5">
    <source>
        <dbReference type="EMBL" id="OGG08650.1"/>
    </source>
</evidence>
<dbReference type="InterPro" id="IPR006439">
    <property type="entry name" value="HAD-SF_hydro_IA"/>
</dbReference>
<keyword evidence="4" id="KW-0460">Magnesium</keyword>
<comment type="caution">
    <text evidence="5">The sequence shown here is derived from an EMBL/GenBank/DDBJ whole genome shotgun (WGS) entry which is preliminary data.</text>
</comment>
<dbReference type="NCBIfam" id="TIGR01549">
    <property type="entry name" value="HAD-SF-IA-v1"/>
    <property type="match status" value="1"/>
</dbReference>
<evidence type="ECO:0000256" key="1">
    <source>
        <dbReference type="ARBA" id="ARBA00001946"/>
    </source>
</evidence>
<dbReference type="InterPro" id="IPR051400">
    <property type="entry name" value="HAD-like_hydrolase"/>
</dbReference>
<organism evidence="5 6">
    <name type="scientific">Candidatus Gottesmanbacteria bacterium RBG_16_43_7</name>
    <dbReference type="NCBI Taxonomy" id="1798373"/>
    <lineage>
        <taxon>Bacteria</taxon>
        <taxon>Candidatus Gottesmaniibacteriota</taxon>
    </lineage>
</organism>
<reference evidence="5 6" key="1">
    <citation type="journal article" date="2016" name="Nat. Commun.">
        <title>Thousands of microbial genomes shed light on interconnected biogeochemical processes in an aquifer system.</title>
        <authorList>
            <person name="Anantharaman K."/>
            <person name="Brown C.T."/>
            <person name="Hug L.A."/>
            <person name="Sharon I."/>
            <person name="Castelle C.J."/>
            <person name="Probst A.J."/>
            <person name="Thomas B.C."/>
            <person name="Singh A."/>
            <person name="Wilkins M.J."/>
            <person name="Karaoz U."/>
            <person name="Brodie E.L."/>
            <person name="Williams K.H."/>
            <person name="Hubbard S.S."/>
            <person name="Banfield J.F."/>
        </authorList>
    </citation>
    <scope>NUCLEOTIDE SEQUENCE [LARGE SCALE GENOMIC DNA]</scope>
</reference>
<dbReference type="EMBL" id="MFJC01000056">
    <property type="protein sequence ID" value="OGG08650.1"/>
    <property type="molecule type" value="Genomic_DNA"/>
</dbReference>